<name>A0ABN8Z567_RANTA</name>
<proteinExistence type="predicted"/>
<protein>
    <submittedName>
        <fullName evidence="1">Uncharacterized protein</fullName>
    </submittedName>
</protein>
<keyword evidence="2" id="KW-1185">Reference proteome</keyword>
<evidence type="ECO:0000313" key="1">
    <source>
        <dbReference type="EMBL" id="CAI9169012.1"/>
    </source>
</evidence>
<reference evidence="1" key="1">
    <citation type="submission" date="2023-04" db="EMBL/GenBank/DDBJ databases">
        <authorList>
            <consortium name="ELIXIR-Norway"/>
        </authorList>
    </citation>
    <scope>NUCLEOTIDE SEQUENCE [LARGE SCALE GENOMIC DNA]</scope>
</reference>
<gene>
    <name evidence="1" type="ORF">MRATA1EN1_LOCUS17974</name>
</gene>
<accession>A0ABN8Z567</accession>
<evidence type="ECO:0000313" key="2">
    <source>
        <dbReference type="Proteomes" id="UP001176941"/>
    </source>
</evidence>
<dbReference type="Proteomes" id="UP001176941">
    <property type="component" value="Chromosome 28"/>
</dbReference>
<organism evidence="1 2">
    <name type="scientific">Rangifer tarandus platyrhynchus</name>
    <name type="common">Svalbard reindeer</name>
    <dbReference type="NCBI Taxonomy" id="3082113"/>
    <lineage>
        <taxon>Eukaryota</taxon>
        <taxon>Metazoa</taxon>
        <taxon>Chordata</taxon>
        <taxon>Craniata</taxon>
        <taxon>Vertebrata</taxon>
        <taxon>Euteleostomi</taxon>
        <taxon>Mammalia</taxon>
        <taxon>Eutheria</taxon>
        <taxon>Laurasiatheria</taxon>
        <taxon>Artiodactyla</taxon>
        <taxon>Ruminantia</taxon>
        <taxon>Pecora</taxon>
        <taxon>Cervidae</taxon>
        <taxon>Odocoileinae</taxon>
        <taxon>Rangifer</taxon>
    </lineage>
</organism>
<sequence length="91" mass="10078">MSTRKPRASLMFRDTGRPSPLEQQDLIFIHKSFGGDMRPVRCCAPTGVSQTPFKVSGWDVELSPHTGLWRPRSSCGHWPLAQLSACGPGLR</sequence>
<dbReference type="EMBL" id="OX459964">
    <property type="protein sequence ID" value="CAI9169012.1"/>
    <property type="molecule type" value="Genomic_DNA"/>
</dbReference>